<evidence type="ECO:0000313" key="4">
    <source>
        <dbReference type="EMBL" id="PWK82807.1"/>
    </source>
</evidence>
<name>A0A316HQ44_9PSEU</name>
<keyword evidence="1" id="KW-0472">Membrane</keyword>
<keyword evidence="1" id="KW-1133">Transmembrane helix</keyword>
<evidence type="ECO:0000313" key="5">
    <source>
        <dbReference type="Proteomes" id="UP000246005"/>
    </source>
</evidence>
<keyword evidence="1" id="KW-0812">Transmembrane</keyword>
<sequence length="356" mass="37519">MSWFRSRRQLWLVIGVVTGVAVLLGGVLIALRPDRQQPPGTAPVTEQTAFSVYFHRGDPAAVVAVPRSVPKTQMVATAALNELLAGPTVAEREAGYWSMFVPGTAKSLKSVQITDGVAHADFTDFSTIIPNASSSTGSAALLAELDATLKQFPTVRSTVYSFNGDVAGFYHWLQVTPPDTPGDQTGAVAAGKRFLVEVAGMRTAFEGPFRWTGDNLAEATYYPPSPNDSTQPVRTLPTAVGLSRAGGRWLVTGTRSDVILVDTPKTGEAVSSPLVLTGRAHVFEGNVTVRVVAETDGGTAEIAKSFVTGGGGDAPAPFRGEITFPRPAGGTGWVFFQEHSAANGEVVLTTAVRVTF</sequence>
<evidence type="ECO:0000259" key="2">
    <source>
        <dbReference type="Pfam" id="PF10646"/>
    </source>
</evidence>
<dbReference type="AlphaFoldDB" id="A0A316HQ44"/>
<evidence type="ECO:0000259" key="3">
    <source>
        <dbReference type="Pfam" id="PF10648"/>
    </source>
</evidence>
<dbReference type="RefSeq" id="WP_109640157.1">
    <property type="nucleotide sequence ID" value="NZ_QGHB01000012.1"/>
</dbReference>
<comment type="caution">
    <text evidence="4">The sequence shown here is derived from an EMBL/GenBank/DDBJ whole genome shotgun (WGS) entry which is preliminary data.</text>
</comment>
<dbReference type="Proteomes" id="UP000246005">
    <property type="component" value="Unassembled WGS sequence"/>
</dbReference>
<feature type="transmembrane region" description="Helical" evidence="1">
    <location>
        <begin position="12"/>
        <end position="31"/>
    </location>
</feature>
<evidence type="ECO:0000256" key="1">
    <source>
        <dbReference type="SAM" id="Phobius"/>
    </source>
</evidence>
<dbReference type="InterPro" id="IPR018911">
    <property type="entry name" value="Gmad2_Ig-like_dom"/>
</dbReference>
<reference evidence="4 5" key="1">
    <citation type="submission" date="2018-05" db="EMBL/GenBank/DDBJ databases">
        <title>Genomic Encyclopedia of Type Strains, Phase IV (KMG-IV): sequencing the most valuable type-strain genomes for metagenomic binning, comparative biology and taxonomic classification.</title>
        <authorList>
            <person name="Goeker M."/>
        </authorList>
    </citation>
    <scope>NUCLEOTIDE SEQUENCE [LARGE SCALE GENOMIC DNA]</scope>
    <source>
        <strain evidence="4 5">DSM 45480</strain>
    </source>
</reference>
<gene>
    <name evidence="4" type="ORF">C8D88_11257</name>
</gene>
<feature type="domain" description="GerMN" evidence="2">
    <location>
        <begin position="52"/>
        <end position="158"/>
    </location>
</feature>
<dbReference type="InterPro" id="IPR019606">
    <property type="entry name" value="GerMN"/>
</dbReference>
<dbReference type="Pfam" id="PF10646">
    <property type="entry name" value="Germane"/>
    <property type="match status" value="1"/>
</dbReference>
<proteinExistence type="predicted"/>
<organism evidence="4 5">
    <name type="scientific">Lentzea atacamensis</name>
    <dbReference type="NCBI Taxonomy" id="531938"/>
    <lineage>
        <taxon>Bacteria</taxon>
        <taxon>Bacillati</taxon>
        <taxon>Actinomycetota</taxon>
        <taxon>Actinomycetes</taxon>
        <taxon>Pseudonocardiales</taxon>
        <taxon>Pseudonocardiaceae</taxon>
        <taxon>Lentzea</taxon>
    </lineage>
</organism>
<dbReference type="Pfam" id="PF10648">
    <property type="entry name" value="Gmad2"/>
    <property type="match status" value="1"/>
</dbReference>
<protein>
    <submittedName>
        <fullName evidence="4">Sporulation and spore germination protein</fullName>
    </submittedName>
</protein>
<accession>A0A316HQ44</accession>
<dbReference type="EMBL" id="QGHB01000012">
    <property type="protein sequence ID" value="PWK82807.1"/>
    <property type="molecule type" value="Genomic_DNA"/>
</dbReference>
<feature type="domain" description="Bacterial spore germination immunoglobulin-like" evidence="3">
    <location>
        <begin position="259"/>
        <end position="345"/>
    </location>
</feature>